<evidence type="ECO:0000313" key="2">
    <source>
        <dbReference type="Proteomes" id="UP000073816"/>
    </source>
</evidence>
<dbReference type="STRING" id="1727163.AO498_03065"/>
<reference evidence="2" key="1">
    <citation type="submission" date="2015-09" db="EMBL/GenBank/DDBJ databases">
        <title>Complete sequence of Algoriphagus sp. M8-2.</title>
        <authorList>
            <person name="Shintani M."/>
        </authorList>
    </citation>
    <scope>NUCLEOTIDE SEQUENCE [LARGE SCALE GENOMIC DNA]</scope>
    <source>
        <strain evidence="2">M8-2</strain>
    </source>
</reference>
<evidence type="ECO:0008006" key="3">
    <source>
        <dbReference type="Google" id="ProtNLM"/>
    </source>
</evidence>
<dbReference type="InterPro" id="IPR031977">
    <property type="entry name" value="DUF4783"/>
</dbReference>
<dbReference type="Gene3D" id="3.10.450.50">
    <property type="match status" value="1"/>
</dbReference>
<dbReference type="Proteomes" id="UP000073816">
    <property type="component" value="Chromosome"/>
</dbReference>
<evidence type="ECO:0000313" key="1">
    <source>
        <dbReference type="EMBL" id="AMQ55362.1"/>
    </source>
</evidence>
<dbReference type="AlphaFoldDB" id="A0A142EJQ7"/>
<sequence length="111" mass="12373">MVNVNQIDPVITAIELGSSSELSKHFLPSISLNINGQQGDFSKNQAELVLREFFKKNPPSGFSLIFKNENPSSHSTYVGEYSSNNAVFKVFIKVSQIESNIRIYSLDFVKG</sequence>
<protein>
    <recommendedName>
        <fullName evidence="3">DUF4783 domain-containing protein</fullName>
    </recommendedName>
</protein>
<keyword evidence="2" id="KW-1185">Reference proteome</keyword>
<gene>
    <name evidence="1" type="ORF">AO498_03065</name>
</gene>
<dbReference type="KEGG" id="alm:AO498_03065"/>
<accession>A0A142EJQ7</accession>
<dbReference type="Pfam" id="PF16022">
    <property type="entry name" value="DUF4783"/>
    <property type="match status" value="1"/>
</dbReference>
<dbReference type="PATRIC" id="fig|1727163.4.peg.635"/>
<dbReference type="EMBL" id="CP012836">
    <property type="protein sequence ID" value="AMQ55362.1"/>
    <property type="molecule type" value="Genomic_DNA"/>
</dbReference>
<reference evidence="1 2" key="2">
    <citation type="journal article" date="2016" name="Genome Announc.">
        <title>Complete Genome Sequence of Algoriphagus sp. Strain M8-2, Isolated from a Brackish Lake.</title>
        <authorList>
            <person name="Muraguchi Y."/>
            <person name="Kushimoto K."/>
            <person name="Ohtsubo Y."/>
            <person name="Suzuki T."/>
            <person name="Dohra H."/>
            <person name="Kimbara K."/>
            <person name="Shintani M."/>
        </authorList>
    </citation>
    <scope>NUCLEOTIDE SEQUENCE [LARGE SCALE GENOMIC DNA]</scope>
    <source>
        <strain evidence="1 2">M8-2</strain>
    </source>
</reference>
<organism evidence="1 2">
    <name type="scientific">Algoriphagus sanaruensis</name>
    <dbReference type="NCBI Taxonomy" id="1727163"/>
    <lineage>
        <taxon>Bacteria</taxon>
        <taxon>Pseudomonadati</taxon>
        <taxon>Bacteroidota</taxon>
        <taxon>Cytophagia</taxon>
        <taxon>Cytophagales</taxon>
        <taxon>Cyclobacteriaceae</taxon>
        <taxon>Algoriphagus</taxon>
    </lineage>
</organism>
<proteinExistence type="predicted"/>
<name>A0A142EJQ7_9BACT</name>